<dbReference type="GO" id="GO:0006508">
    <property type="term" value="P:proteolysis"/>
    <property type="evidence" value="ECO:0007669"/>
    <property type="project" value="InterPro"/>
</dbReference>
<dbReference type="STRING" id="1380566.A0A179FA90"/>
<dbReference type="OrthoDB" id="2862635at2759"/>
<name>A0A179FA90_METCM</name>
<evidence type="ECO:0000256" key="1">
    <source>
        <dbReference type="PIRSR" id="PIRSR600250-50"/>
    </source>
</evidence>
<feature type="signal peptide" evidence="2">
    <location>
        <begin position="1"/>
        <end position="19"/>
    </location>
</feature>
<dbReference type="SUPFAM" id="SSF49899">
    <property type="entry name" value="Concanavalin A-like lectins/glucanases"/>
    <property type="match status" value="1"/>
</dbReference>
<feature type="active site" description="Proton acceptor" evidence="1">
    <location>
        <position position="183"/>
    </location>
</feature>
<keyword evidence="2" id="KW-0732">Signal</keyword>
<dbReference type="GeneID" id="28849933"/>
<dbReference type="InterPro" id="IPR013320">
    <property type="entry name" value="ConA-like_dom_sf"/>
</dbReference>
<comment type="caution">
    <text evidence="3">The sequence shown here is derived from an EMBL/GenBank/DDBJ whole genome shotgun (WGS) entry which is preliminary data.</text>
</comment>
<dbReference type="EMBL" id="LSBJ02000007">
    <property type="protein sequence ID" value="OAQ62366.1"/>
    <property type="molecule type" value="Genomic_DNA"/>
</dbReference>
<reference evidence="3 4" key="1">
    <citation type="journal article" date="2016" name="PLoS Pathog.">
        <title>Biosynthesis of antibiotic leucinostatins in bio-control fungus Purpureocillium lilacinum and their inhibition on phytophthora revealed by genome mining.</title>
        <authorList>
            <person name="Wang G."/>
            <person name="Liu Z."/>
            <person name="Lin R."/>
            <person name="Li E."/>
            <person name="Mao Z."/>
            <person name="Ling J."/>
            <person name="Yang Y."/>
            <person name="Yin W.B."/>
            <person name="Xie B."/>
        </authorList>
    </citation>
    <scope>NUCLEOTIDE SEQUENCE [LARGE SCALE GENOMIC DNA]</scope>
    <source>
        <strain evidence="3">170</strain>
    </source>
</reference>
<keyword evidence="4" id="KW-1185">Reference proteome</keyword>
<dbReference type="KEGG" id="pchm:VFPPC_07004"/>
<evidence type="ECO:0000313" key="4">
    <source>
        <dbReference type="Proteomes" id="UP000078397"/>
    </source>
</evidence>
<evidence type="ECO:0000256" key="2">
    <source>
        <dbReference type="SAM" id="SignalP"/>
    </source>
</evidence>
<protein>
    <submittedName>
        <fullName evidence="3">Peptidase a4 family domain-containing protein</fullName>
    </submittedName>
</protein>
<sequence>MTRISALITVLAAATTALAGTISPEVLFRRDDTIWCGAIQSKVPSGHFTDVYGEWVIPKLSKRNGQGGSTPNNELNVPMWVGIDGVGGICNKGALLQAGTTSFLHPDGKESTQFWVEFFPKPAAFQNFEVNTGDRVGVQIHADSMTKGTVHLHNLTKKKTKTVTIEAPAGKSLCGKSLEWIIEWSGAGLPHFDGFNSKASGKTSTGKSVNAKGSQLADVHRGGKSYCKGSVTNSGDVHFAPN</sequence>
<dbReference type="Proteomes" id="UP000078397">
    <property type="component" value="Unassembled WGS sequence"/>
</dbReference>
<dbReference type="InterPro" id="IPR000250">
    <property type="entry name" value="Peptidase_G1"/>
</dbReference>
<organism evidence="3 4">
    <name type="scientific">Pochonia chlamydosporia 170</name>
    <dbReference type="NCBI Taxonomy" id="1380566"/>
    <lineage>
        <taxon>Eukaryota</taxon>
        <taxon>Fungi</taxon>
        <taxon>Dikarya</taxon>
        <taxon>Ascomycota</taxon>
        <taxon>Pezizomycotina</taxon>
        <taxon>Sordariomycetes</taxon>
        <taxon>Hypocreomycetidae</taxon>
        <taxon>Hypocreales</taxon>
        <taxon>Clavicipitaceae</taxon>
        <taxon>Pochonia</taxon>
    </lineage>
</organism>
<dbReference type="PANTHER" id="PTHR37536">
    <property type="entry name" value="PUTATIVE (AFU_ORTHOLOGUE AFUA_3G02970)-RELATED"/>
    <property type="match status" value="1"/>
</dbReference>
<proteinExistence type="predicted"/>
<dbReference type="AlphaFoldDB" id="A0A179FA90"/>
<feature type="chain" id="PRO_5008101485" evidence="2">
    <location>
        <begin position="20"/>
        <end position="242"/>
    </location>
</feature>
<dbReference type="CDD" id="cd13426">
    <property type="entry name" value="Peptidase_G1"/>
    <property type="match status" value="1"/>
</dbReference>
<gene>
    <name evidence="3" type="ORF">VFPPC_07004</name>
</gene>
<evidence type="ECO:0000313" key="3">
    <source>
        <dbReference type="EMBL" id="OAQ62366.1"/>
    </source>
</evidence>
<dbReference type="InterPro" id="IPR038656">
    <property type="entry name" value="Peptidase_G1_sf"/>
</dbReference>
<dbReference type="RefSeq" id="XP_018140070.1">
    <property type="nucleotide sequence ID" value="XM_018285939.1"/>
</dbReference>
<dbReference type="Gene3D" id="2.60.120.700">
    <property type="entry name" value="Peptidase G1"/>
    <property type="match status" value="1"/>
</dbReference>
<dbReference type="PANTHER" id="PTHR37536:SF1">
    <property type="entry name" value="ASPERGILLOPEPSIN, PUTAITVE (AFU_ORTHOLOGUE AFUA_7G01200)"/>
    <property type="match status" value="1"/>
</dbReference>
<dbReference type="GO" id="GO:0070007">
    <property type="term" value="F:glutamic-type endopeptidase activity"/>
    <property type="evidence" value="ECO:0007669"/>
    <property type="project" value="InterPro"/>
</dbReference>
<accession>A0A179FA90</accession>
<dbReference type="Pfam" id="PF01828">
    <property type="entry name" value="Peptidase_A4"/>
    <property type="match status" value="1"/>
</dbReference>